<comment type="subcellular location">
    <subcellularLocation>
        <location evidence="1">Nucleus</location>
    </subcellularLocation>
</comment>
<comment type="function">
    <text evidence="9">Methyltransferase that can methylate proteins and, to a lower extent, arsenic. Catalytic subunit of a heterodimer with TRMT112, which monomethylates 'Lys-12' of histone H4 (H4K12me1), a modification present at the promoters of numerous genes encoding cell cycle regulators. Catalytic subunit of a heterodimer with TRMT112, which catalyzes N5-methylation of Glu residue of proteins with a Gly-Gln-Xaa-Xaa-Xaa-Arg motif. Methylates ETF1 on 'Gln-185'; ETF1 needs to be complexed to ERF3 in its GTP-bound form to be efficiently methylated. May also play a role in the modulation of arsenic-induced toxicity by mediating the conversion of monomethylarsonous acid (3+) into the less toxic dimethylarsonic acid. It however only plays a limited role in arsenic metabolism compared with AS3MT.</text>
</comment>
<evidence type="ECO:0000256" key="11">
    <source>
        <dbReference type="ARBA" id="ARBA00075330"/>
    </source>
</evidence>
<evidence type="ECO:0000313" key="18">
    <source>
        <dbReference type="RefSeq" id="XP_028131118.1"/>
    </source>
</evidence>
<dbReference type="PROSITE" id="PS00092">
    <property type="entry name" value="N6_MTASE"/>
    <property type="match status" value="1"/>
</dbReference>
<dbReference type="PANTHER" id="PTHR45875:SF1">
    <property type="entry name" value="METHYLTRANSFERASE N6AMT1"/>
    <property type="match status" value="1"/>
</dbReference>
<evidence type="ECO:0000256" key="4">
    <source>
        <dbReference type="ARBA" id="ARBA00022679"/>
    </source>
</evidence>
<dbReference type="GO" id="GO:0032259">
    <property type="term" value="P:methylation"/>
    <property type="evidence" value="ECO:0007669"/>
    <property type="project" value="UniProtKB-KW"/>
</dbReference>
<evidence type="ECO:0000256" key="7">
    <source>
        <dbReference type="ARBA" id="ARBA00048619"/>
    </source>
</evidence>
<dbReference type="InterPro" id="IPR004557">
    <property type="entry name" value="PrmC-related"/>
</dbReference>
<evidence type="ECO:0000256" key="8">
    <source>
        <dbReference type="ARBA" id="ARBA00050903"/>
    </source>
</evidence>
<evidence type="ECO:0000256" key="15">
    <source>
        <dbReference type="ARBA" id="ARBA00093624"/>
    </source>
</evidence>
<dbReference type="Gene3D" id="3.40.50.150">
    <property type="entry name" value="Vaccinia Virus protein VP39"/>
    <property type="match status" value="1"/>
</dbReference>
<evidence type="ECO:0000256" key="9">
    <source>
        <dbReference type="ARBA" id="ARBA00053180"/>
    </source>
</evidence>
<evidence type="ECO:0000256" key="5">
    <source>
        <dbReference type="ARBA" id="ARBA00022691"/>
    </source>
</evidence>
<keyword evidence="3" id="KW-0489">Methyltransferase</keyword>
<organism evidence="18">
    <name type="scientific">Diabrotica virgifera virgifera</name>
    <name type="common">western corn rootworm</name>
    <dbReference type="NCBI Taxonomy" id="50390"/>
    <lineage>
        <taxon>Eukaryota</taxon>
        <taxon>Metazoa</taxon>
        <taxon>Ecdysozoa</taxon>
        <taxon>Arthropoda</taxon>
        <taxon>Hexapoda</taxon>
        <taxon>Insecta</taxon>
        <taxon>Pterygota</taxon>
        <taxon>Neoptera</taxon>
        <taxon>Endopterygota</taxon>
        <taxon>Coleoptera</taxon>
        <taxon>Polyphaga</taxon>
        <taxon>Cucujiformia</taxon>
        <taxon>Chrysomeloidea</taxon>
        <taxon>Chrysomelidae</taxon>
        <taxon>Galerucinae</taxon>
        <taxon>Diabroticina</taxon>
        <taxon>Diabroticites</taxon>
        <taxon>Diabrotica</taxon>
    </lineage>
</organism>
<dbReference type="PANTHER" id="PTHR45875">
    <property type="entry name" value="METHYLTRANSFERASE N6AMT1"/>
    <property type="match status" value="1"/>
</dbReference>
<dbReference type="NCBIfam" id="TIGR00537">
    <property type="entry name" value="hemK_rel_arch"/>
    <property type="match status" value="1"/>
</dbReference>
<dbReference type="GO" id="GO:0003676">
    <property type="term" value="F:nucleic acid binding"/>
    <property type="evidence" value="ECO:0007669"/>
    <property type="project" value="InterPro"/>
</dbReference>
<dbReference type="GO" id="GO:0035657">
    <property type="term" value="C:eRF1 methyltransferase complex"/>
    <property type="evidence" value="ECO:0007669"/>
    <property type="project" value="TreeGrafter"/>
</dbReference>
<evidence type="ECO:0000256" key="10">
    <source>
        <dbReference type="ARBA" id="ARBA00062344"/>
    </source>
</evidence>
<dbReference type="RefSeq" id="XP_028131118.1">
    <property type="nucleotide sequence ID" value="XM_028275317.1"/>
</dbReference>
<dbReference type="GO" id="GO:0036009">
    <property type="term" value="F:protein-glutamine N-methyltransferase activity"/>
    <property type="evidence" value="ECO:0007669"/>
    <property type="project" value="UniProtKB-ARBA"/>
</dbReference>
<keyword evidence="5" id="KW-0949">S-adenosyl-L-methionine</keyword>
<dbReference type="InterPro" id="IPR002052">
    <property type="entry name" value="DNA_methylase_N6_adenine_CS"/>
</dbReference>
<dbReference type="SUPFAM" id="SSF53335">
    <property type="entry name" value="S-adenosyl-L-methionine-dependent methyltransferases"/>
    <property type="match status" value="1"/>
</dbReference>
<comment type="similarity">
    <text evidence="2">Belongs to the eukaryotic/archaeal PrmC-related family.</text>
</comment>
<evidence type="ECO:0000259" key="17">
    <source>
        <dbReference type="Pfam" id="PF05175"/>
    </source>
</evidence>
<reference evidence="18" key="1">
    <citation type="submission" date="2025-08" db="UniProtKB">
        <authorList>
            <consortium name="RefSeq"/>
        </authorList>
    </citation>
    <scope>IDENTIFICATION</scope>
    <source>
        <tissue evidence="18">Whole insect</tissue>
    </source>
</reference>
<dbReference type="FunFam" id="3.40.50.150:FF:000077">
    <property type="entry name" value="HemK methyltransferase family member 2"/>
    <property type="match status" value="1"/>
</dbReference>
<keyword evidence="4" id="KW-0808">Transferase</keyword>
<evidence type="ECO:0000256" key="6">
    <source>
        <dbReference type="ARBA" id="ARBA00023242"/>
    </source>
</evidence>
<dbReference type="Pfam" id="PF05175">
    <property type="entry name" value="MTS"/>
    <property type="match status" value="1"/>
</dbReference>
<comment type="catalytic activity">
    <reaction evidence="7">
        <text>L-lysyl-[histone] + S-adenosyl-L-methionine = N(6)-methyl-L-lysyl-[histone] + S-adenosyl-L-homocysteine + H(+)</text>
        <dbReference type="Rhea" id="RHEA:10024"/>
        <dbReference type="Rhea" id="RHEA-COMP:9845"/>
        <dbReference type="Rhea" id="RHEA-COMP:9846"/>
        <dbReference type="ChEBI" id="CHEBI:15378"/>
        <dbReference type="ChEBI" id="CHEBI:29969"/>
        <dbReference type="ChEBI" id="CHEBI:57856"/>
        <dbReference type="ChEBI" id="CHEBI:59789"/>
        <dbReference type="ChEBI" id="CHEBI:61929"/>
    </reaction>
    <physiologicalReaction direction="left-to-right" evidence="7">
        <dbReference type="Rhea" id="RHEA:10025"/>
    </physiologicalReaction>
</comment>
<dbReference type="InParanoid" id="A0A6P7FCE5"/>
<dbReference type="AlphaFoldDB" id="A0A6P7FCE5"/>
<keyword evidence="6" id="KW-0539">Nucleus</keyword>
<evidence type="ECO:0000256" key="1">
    <source>
        <dbReference type="ARBA" id="ARBA00004123"/>
    </source>
</evidence>
<dbReference type="InterPro" id="IPR029063">
    <property type="entry name" value="SAM-dependent_MTases_sf"/>
</dbReference>
<comment type="subunit">
    <text evidence="10">Heterodimer; heterodimerization with TRMT112 is required for S-adenosyl-L-methionine-binding.</text>
</comment>
<feature type="domain" description="Methyltransferase small" evidence="17">
    <location>
        <begin position="35"/>
        <end position="123"/>
    </location>
</feature>
<accession>A0A6P7FCE5</accession>
<dbReference type="OrthoDB" id="406152at2759"/>
<evidence type="ECO:0000256" key="3">
    <source>
        <dbReference type="ARBA" id="ARBA00022603"/>
    </source>
</evidence>
<evidence type="ECO:0000256" key="13">
    <source>
        <dbReference type="ARBA" id="ARBA00080992"/>
    </source>
</evidence>
<evidence type="ECO:0000256" key="14">
    <source>
        <dbReference type="ARBA" id="ARBA00083337"/>
    </source>
</evidence>
<proteinExistence type="inferred from homology"/>
<sequence>MNLSTPIYSLEQFPEVYEPREDTFLFLDALESDSLFLKSLQPTVIAEIGTGSGVIISAMFQMFGTSCAYFGTDVNNQCCLAAQLTSKLNKSTVETMTMDLLTNFKNNICDIVLFNPPYVVTEQEEICGNGLNRSWAGGSDGREITDKLLNNLPNILSEKGVCYVVLLKENRLEDIVKNMERLGFNSQIVLERKIPGEHLFVYKFFKKVGV</sequence>
<dbReference type="InterPro" id="IPR007848">
    <property type="entry name" value="Small_mtfrase_dom"/>
</dbReference>
<evidence type="ECO:0000256" key="16">
    <source>
        <dbReference type="ARBA" id="ARBA00093667"/>
    </source>
</evidence>
<evidence type="ECO:0000256" key="2">
    <source>
        <dbReference type="ARBA" id="ARBA00006149"/>
    </source>
</evidence>
<dbReference type="FunCoup" id="A0A6P7FCE5">
    <property type="interactions" value="225"/>
</dbReference>
<comment type="catalytic activity">
    <reaction evidence="8">
        <text>methylarsonous acid + S-adenosyl-L-methionine = dimethylarsinate + S-adenosyl-L-homocysteine + 2 H(+)</text>
        <dbReference type="Rhea" id="RHEA:11684"/>
        <dbReference type="ChEBI" id="CHEBI:15378"/>
        <dbReference type="ChEBI" id="CHEBI:16223"/>
        <dbReference type="ChEBI" id="CHEBI:17826"/>
        <dbReference type="ChEBI" id="CHEBI:57856"/>
        <dbReference type="ChEBI" id="CHEBI:59789"/>
    </reaction>
</comment>
<name>A0A6P7FCE5_DIAVI</name>
<dbReference type="KEGG" id="dvv:114326864"/>
<evidence type="ECO:0000256" key="12">
    <source>
        <dbReference type="ARBA" id="ARBA00076540"/>
    </source>
</evidence>
<protein>
    <recommendedName>
        <fullName evidence="15">Methyltransferase HEMK2</fullName>
    </recommendedName>
    <alternativeName>
        <fullName evidence="14">HemK methyltransferase family member 2</fullName>
    </alternativeName>
    <alternativeName>
        <fullName evidence="12">Lysine N-methyltransferase 9</fullName>
    </alternativeName>
    <alternativeName>
        <fullName evidence="11">Methylarsonite methyltransferase N6AMT1</fullName>
    </alternativeName>
    <alternativeName>
        <fullName evidence="16">Methyltransferase N6AMT1</fullName>
    </alternativeName>
    <alternativeName>
        <fullName evidence="13">Protein N(5)-glutamine methyltransferase</fullName>
    </alternativeName>
</protein>
<gene>
    <name evidence="18" type="primary">LOC114326864</name>
</gene>
<dbReference type="InterPro" id="IPR052190">
    <property type="entry name" value="Euk-Arch_PrmC-MTase"/>
</dbReference>
<dbReference type="GO" id="GO:0005634">
    <property type="term" value="C:nucleus"/>
    <property type="evidence" value="ECO:0007669"/>
    <property type="project" value="UniProtKB-SubCell"/>
</dbReference>